<dbReference type="Pfam" id="PF13602">
    <property type="entry name" value="ADH_zinc_N_2"/>
    <property type="match status" value="1"/>
</dbReference>
<dbReference type="PROSITE" id="PS01162">
    <property type="entry name" value="QOR_ZETA_CRYSTAL"/>
    <property type="match status" value="1"/>
</dbReference>
<dbReference type="Gene3D" id="3.40.50.720">
    <property type="entry name" value="NAD(P)-binding Rossmann-like Domain"/>
    <property type="match status" value="1"/>
</dbReference>
<evidence type="ECO:0000256" key="1">
    <source>
        <dbReference type="ARBA" id="ARBA00023002"/>
    </source>
</evidence>
<dbReference type="EMBL" id="AP022593">
    <property type="protein sequence ID" value="BBY52443.1"/>
    <property type="molecule type" value="Genomic_DNA"/>
</dbReference>
<name>A0A7I7S6Y9_9MYCO</name>
<dbReference type="CDD" id="cd08267">
    <property type="entry name" value="MDR1"/>
    <property type="match status" value="1"/>
</dbReference>
<dbReference type="KEGG" id="marz:MARA_59110"/>
<organism evidence="3 4">
    <name type="scientific">Mycolicibacterium arabiense</name>
    <dbReference type="NCBI Taxonomy" id="1286181"/>
    <lineage>
        <taxon>Bacteria</taxon>
        <taxon>Bacillati</taxon>
        <taxon>Actinomycetota</taxon>
        <taxon>Actinomycetes</taxon>
        <taxon>Mycobacteriales</taxon>
        <taxon>Mycobacteriaceae</taxon>
        <taxon>Mycolicibacterium</taxon>
    </lineage>
</organism>
<dbReference type="Proteomes" id="UP000467428">
    <property type="component" value="Chromosome"/>
</dbReference>
<reference evidence="3 4" key="1">
    <citation type="journal article" date="2019" name="Emerg. Microbes Infect.">
        <title>Comprehensive subspecies identification of 175 nontuberculous mycobacteria species based on 7547 genomic profiles.</title>
        <authorList>
            <person name="Matsumoto Y."/>
            <person name="Kinjo T."/>
            <person name="Motooka D."/>
            <person name="Nabeya D."/>
            <person name="Jung N."/>
            <person name="Uechi K."/>
            <person name="Horii T."/>
            <person name="Iida T."/>
            <person name="Fujita J."/>
            <person name="Nakamura S."/>
        </authorList>
    </citation>
    <scope>NUCLEOTIDE SEQUENCE [LARGE SCALE GENOMIC DNA]</scope>
    <source>
        <strain evidence="3 4">JCM 18538</strain>
    </source>
</reference>
<evidence type="ECO:0000313" key="4">
    <source>
        <dbReference type="Proteomes" id="UP000467428"/>
    </source>
</evidence>
<dbReference type="InterPro" id="IPR020843">
    <property type="entry name" value="ER"/>
</dbReference>
<feature type="domain" description="Enoyl reductase (ER)" evidence="2">
    <location>
        <begin position="13"/>
        <end position="323"/>
    </location>
</feature>
<geneLocation type="plasmid" evidence="4">
    <name>pjcm18538 dna</name>
</geneLocation>
<dbReference type="PANTHER" id="PTHR11695:SF294">
    <property type="entry name" value="RETICULON-4-INTERACTING PROTEIN 1, MITOCHONDRIAL"/>
    <property type="match status" value="1"/>
</dbReference>
<dbReference type="SUPFAM" id="SSF51735">
    <property type="entry name" value="NAD(P)-binding Rossmann-fold domains"/>
    <property type="match status" value="1"/>
</dbReference>
<evidence type="ECO:0000313" key="3">
    <source>
        <dbReference type="EMBL" id="BBY52443.1"/>
    </source>
</evidence>
<protein>
    <submittedName>
        <fullName evidence="3">Dehydrogenase</fullName>
    </submittedName>
</protein>
<dbReference type="GO" id="GO:0008270">
    <property type="term" value="F:zinc ion binding"/>
    <property type="evidence" value="ECO:0007669"/>
    <property type="project" value="InterPro"/>
</dbReference>
<dbReference type="RefSeq" id="WP_198339318.1">
    <property type="nucleotide sequence ID" value="NZ_AP022593.1"/>
</dbReference>
<dbReference type="AlphaFoldDB" id="A0A7I7S6Y9"/>
<dbReference type="GO" id="GO:0016491">
    <property type="term" value="F:oxidoreductase activity"/>
    <property type="evidence" value="ECO:0007669"/>
    <property type="project" value="UniProtKB-KW"/>
</dbReference>
<dbReference type="InterPro" id="IPR011032">
    <property type="entry name" value="GroES-like_sf"/>
</dbReference>
<proteinExistence type="predicted"/>
<sequence length="325" mass="34757">MSQMRAALYDRFGPPDVLYEGTALMPRTPADGVLVKVAAATVNGGELTVRSGELPRWLMRNPFPRQMGLDFVGKVAELGSAVTGYAVGDAVWGLLDEKPDASGQSLRSLAEYVVVRPSQMSRAPATLDPVQAATIPAGGLTALLALRREARLRPGEELLVRGAGGGVGSMVVQLGRAFGAEVTALGGAPSLDFVRQLGAVRAHDHRTTGPDELGRFDVVVDAVGTDLHRYRRLLRPGGRMVAVRFDTDHVVRSLAGIGASVVHGGRRIRFFRGAPDHELFTELARLADDGTIRPVVDTVYPLSRIADAHRHLERGGVRGKIVVTI</sequence>
<keyword evidence="1" id="KW-0560">Oxidoreductase</keyword>
<dbReference type="Pfam" id="PF08240">
    <property type="entry name" value="ADH_N"/>
    <property type="match status" value="1"/>
</dbReference>
<dbReference type="Gene3D" id="3.90.180.10">
    <property type="entry name" value="Medium-chain alcohol dehydrogenases, catalytic domain"/>
    <property type="match status" value="1"/>
</dbReference>
<dbReference type="InterPro" id="IPR050700">
    <property type="entry name" value="YIM1/Zinc_Alcohol_DH_Fams"/>
</dbReference>
<dbReference type="InterPro" id="IPR013154">
    <property type="entry name" value="ADH-like_N"/>
</dbReference>
<dbReference type="PANTHER" id="PTHR11695">
    <property type="entry name" value="ALCOHOL DEHYDROGENASE RELATED"/>
    <property type="match status" value="1"/>
</dbReference>
<dbReference type="SUPFAM" id="SSF50129">
    <property type="entry name" value="GroES-like"/>
    <property type="match status" value="1"/>
</dbReference>
<dbReference type="InterPro" id="IPR002364">
    <property type="entry name" value="Quin_OxRdtase/zeta-crystal_CS"/>
</dbReference>
<gene>
    <name evidence="3" type="ORF">MARA_59110</name>
</gene>
<keyword evidence="4" id="KW-1185">Reference proteome</keyword>
<dbReference type="SMART" id="SM00829">
    <property type="entry name" value="PKS_ER"/>
    <property type="match status" value="1"/>
</dbReference>
<evidence type="ECO:0000259" key="2">
    <source>
        <dbReference type="SMART" id="SM00829"/>
    </source>
</evidence>
<dbReference type="InterPro" id="IPR036291">
    <property type="entry name" value="NAD(P)-bd_dom_sf"/>
</dbReference>
<accession>A0A7I7S6Y9</accession>